<keyword evidence="2" id="KW-1185">Reference proteome</keyword>
<accession>W2TS35</accession>
<dbReference type="Proteomes" id="UP000053676">
    <property type="component" value="Unassembled WGS sequence"/>
</dbReference>
<reference evidence="2" key="1">
    <citation type="journal article" date="2014" name="Nat. Genet.">
        <title>Genome of the human hookworm Necator americanus.</title>
        <authorList>
            <person name="Tang Y.T."/>
            <person name="Gao X."/>
            <person name="Rosa B.A."/>
            <person name="Abubucker S."/>
            <person name="Hallsworth-Pepin K."/>
            <person name="Martin J."/>
            <person name="Tyagi R."/>
            <person name="Heizer E."/>
            <person name="Zhang X."/>
            <person name="Bhonagiri-Palsikar V."/>
            <person name="Minx P."/>
            <person name="Warren W.C."/>
            <person name="Wang Q."/>
            <person name="Zhan B."/>
            <person name="Hotez P.J."/>
            <person name="Sternberg P.W."/>
            <person name="Dougall A."/>
            <person name="Gaze S.T."/>
            <person name="Mulvenna J."/>
            <person name="Sotillo J."/>
            <person name="Ranganathan S."/>
            <person name="Rabelo E.M."/>
            <person name="Wilson R.K."/>
            <person name="Felgner P.L."/>
            <person name="Bethony J."/>
            <person name="Hawdon J.M."/>
            <person name="Gasser R.B."/>
            <person name="Loukas A."/>
            <person name="Mitreva M."/>
        </authorList>
    </citation>
    <scope>NUCLEOTIDE SEQUENCE [LARGE SCALE GENOMIC DNA]</scope>
</reference>
<evidence type="ECO:0000313" key="1">
    <source>
        <dbReference type="EMBL" id="ETN84484.1"/>
    </source>
</evidence>
<dbReference type="EMBL" id="KI657942">
    <property type="protein sequence ID" value="ETN84484.1"/>
    <property type="molecule type" value="Genomic_DNA"/>
</dbReference>
<sequence>MLKQRLSHAYAVSRKPVDSGQALLAAGGHRFTQPPLICSVERVPQGMIDIRRVAMLMEAELSVDV</sequence>
<name>W2TS35_NECAM</name>
<organism evidence="1 2">
    <name type="scientific">Necator americanus</name>
    <name type="common">Human hookworm</name>
    <dbReference type="NCBI Taxonomy" id="51031"/>
    <lineage>
        <taxon>Eukaryota</taxon>
        <taxon>Metazoa</taxon>
        <taxon>Ecdysozoa</taxon>
        <taxon>Nematoda</taxon>
        <taxon>Chromadorea</taxon>
        <taxon>Rhabditida</taxon>
        <taxon>Rhabditina</taxon>
        <taxon>Rhabditomorpha</taxon>
        <taxon>Strongyloidea</taxon>
        <taxon>Ancylostomatidae</taxon>
        <taxon>Bunostominae</taxon>
        <taxon>Necator</taxon>
    </lineage>
</organism>
<gene>
    <name evidence="1" type="ORF">NECAME_06887</name>
</gene>
<dbReference type="AlphaFoldDB" id="W2TS35"/>
<proteinExistence type="predicted"/>
<evidence type="ECO:0000313" key="2">
    <source>
        <dbReference type="Proteomes" id="UP000053676"/>
    </source>
</evidence>
<protein>
    <submittedName>
        <fullName evidence="1">Uncharacterized protein</fullName>
    </submittedName>
</protein>
<dbReference type="KEGG" id="nai:NECAME_06887"/>